<dbReference type="AlphaFoldDB" id="W1P858"/>
<dbReference type="EMBL" id="KI394330">
    <property type="protein sequence ID" value="ERN03859.1"/>
    <property type="molecule type" value="Genomic_DNA"/>
</dbReference>
<dbReference type="PANTHER" id="PTHR10252:SF54">
    <property type="entry name" value="CHROMATIN ACCESSIBILITY COMPLEX PROTEIN 1"/>
    <property type="match status" value="1"/>
</dbReference>
<dbReference type="Gramene" id="ERN03859">
    <property type="protein sequence ID" value="ERN03859"/>
    <property type="gene ID" value="AMTR_s00078p00156890"/>
</dbReference>
<dbReference type="SUPFAM" id="SSF47113">
    <property type="entry name" value="Histone-fold"/>
    <property type="match status" value="1"/>
</dbReference>
<dbReference type="GO" id="GO:0006355">
    <property type="term" value="P:regulation of DNA-templated transcription"/>
    <property type="evidence" value="ECO:0000318"/>
    <property type="project" value="GO_Central"/>
</dbReference>
<dbReference type="Pfam" id="PF00808">
    <property type="entry name" value="CBFD_NFYB_HMF"/>
    <property type="match status" value="1"/>
</dbReference>
<evidence type="ECO:0000256" key="3">
    <source>
        <dbReference type="SAM" id="MobiDB-lite"/>
    </source>
</evidence>
<dbReference type="OMA" id="TIRPEFP"/>
<feature type="region of interest" description="Disordered" evidence="3">
    <location>
        <begin position="90"/>
        <end position="128"/>
    </location>
</feature>
<dbReference type="KEGG" id="atr:18432010"/>
<dbReference type="STRING" id="13333.W1P858"/>
<reference evidence="6" key="1">
    <citation type="journal article" date="2013" name="Science">
        <title>The Amborella genome and the evolution of flowering plants.</title>
        <authorList>
            <consortium name="Amborella Genome Project"/>
        </authorList>
    </citation>
    <scope>NUCLEOTIDE SEQUENCE [LARGE SCALE GENOMIC DNA]</scope>
</reference>
<dbReference type="GO" id="GO:0000976">
    <property type="term" value="F:transcription cis-regulatory region binding"/>
    <property type="evidence" value="ECO:0000318"/>
    <property type="project" value="GO_Central"/>
</dbReference>
<dbReference type="InterPro" id="IPR009072">
    <property type="entry name" value="Histone-fold"/>
</dbReference>
<accession>W1P858</accession>
<keyword evidence="6" id="KW-1185">Reference proteome</keyword>
<keyword evidence="2" id="KW-0539">Nucleus</keyword>
<sequence>MADSAPVFPPGRVKKIVKLDKDIKKVNSEALFLISSATSLFLQHLAESSAKVAMEKKRKTLGLEHLRAAVKGHVPTRVFLADSLPKPLAKEKRLKRERGGARAEKELHSGERRIEDFFKKQGPGTDMG</sequence>
<evidence type="ECO:0000256" key="1">
    <source>
        <dbReference type="ARBA" id="ARBA00004123"/>
    </source>
</evidence>
<dbReference type="eggNOG" id="KOG1657">
    <property type="taxonomic scope" value="Eukaryota"/>
</dbReference>
<evidence type="ECO:0000313" key="5">
    <source>
        <dbReference type="EMBL" id="ERN03859.1"/>
    </source>
</evidence>
<dbReference type="InterPro" id="IPR050568">
    <property type="entry name" value="Transcr_DNA_Rep_Reg"/>
</dbReference>
<proteinExistence type="predicted"/>
<evidence type="ECO:0000313" key="6">
    <source>
        <dbReference type="Proteomes" id="UP000017836"/>
    </source>
</evidence>
<dbReference type="CDD" id="cd22929">
    <property type="entry name" value="HFD_POLE4-like"/>
    <property type="match status" value="1"/>
</dbReference>
<gene>
    <name evidence="5" type="ORF">AMTR_s00078p00156890</name>
</gene>
<dbReference type="OrthoDB" id="636685at2759"/>
<protein>
    <recommendedName>
        <fullName evidence="4">Transcription factor CBF/NF-Y/archaeal histone domain-containing protein</fullName>
    </recommendedName>
</protein>
<evidence type="ECO:0000256" key="2">
    <source>
        <dbReference type="ARBA" id="ARBA00023242"/>
    </source>
</evidence>
<dbReference type="Proteomes" id="UP000017836">
    <property type="component" value="Unassembled WGS sequence"/>
</dbReference>
<evidence type="ECO:0000259" key="4">
    <source>
        <dbReference type="Pfam" id="PF00808"/>
    </source>
</evidence>
<name>W1P858_AMBTC</name>
<dbReference type="GO" id="GO:0046982">
    <property type="term" value="F:protein heterodimerization activity"/>
    <property type="evidence" value="ECO:0007669"/>
    <property type="project" value="InterPro"/>
</dbReference>
<dbReference type="PANTHER" id="PTHR10252">
    <property type="entry name" value="HISTONE-LIKE TRANSCRIPTION FACTOR CCAAT-RELATED"/>
    <property type="match status" value="1"/>
</dbReference>
<dbReference type="InterPro" id="IPR003958">
    <property type="entry name" value="CBFA_NFYB_domain"/>
</dbReference>
<dbReference type="Gene3D" id="1.10.20.10">
    <property type="entry name" value="Histone, subunit A"/>
    <property type="match status" value="1"/>
</dbReference>
<feature type="compositionally biased region" description="Basic and acidic residues" evidence="3">
    <location>
        <begin position="97"/>
        <end position="119"/>
    </location>
</feature>
<comment type="subcellular location">
    <subcellularLocation>
        <location evidence="1">Nucleus</location>
    </subcellularLocation>
</comment>
<organism evidence="5 6">
    <name type="scientific">Amborella trichopoda</name>
    <dbReference type="NCBI Taxonomy" id="13333"/>
    <lineage>
        <taxon>Eukaryota</taxon>
        <taxon>Viridiplantae</taxon>
        <taxon>Streptophyta</taxon>
        <taxon>Embryophyta</taxon>
        <taxon>Tracheophyta</taxon>
        <taxon>Spermatophyta</taxon>
        <taxon>Magnoliopsida</taxon>
        <taxon>Amborellales</taxon>
        <taxon>Amborellaceae</taxon>
        <taxon>Amborella</taxon>
    </lineage>
</organism>
<dbReference type="GO" id="GO:0005634">
    <property type="term" value="C:nucleus"/>
    <property type="evidence" value="ECO:0000318"/>
    <property type="project" value="GO_Central"/>
</dbReference>
<feature type="domain" description="Transcription factor CBF/NF-Y/archaeal histone" evidence="4">
    <location>
        <begin position="8"/>
        <end position="70"/>
    </location>
</feature>
<dbReference type="HOGENOM" id="CLU_132290_0_0_1"/>